<evidence type="ECO:0000256" key="2">
    <source>
        <dbReference type="ARBA" id="ARBA00022840"/>
    </source>
</evidence>
<dbReference type="InterPro" id="IPR043129">
    <property type="entry name" value="ATPase_NBD"/>
</dbReference>
<comment type="caution">
    <text evidence="6">The sequence shown here is derived from an EMBL/GenBank/DDBJ whole genome shotgun (WGS) entry which is preliminary data.</text>
</comment>
<proteinExistence type="predicted"/>
<feature type="compositionally biased region" description="Pro residues" evidence="4">
    <location>
        <begin position="523"/>
        <end position="536"/>
    </location>
</feature>
<evidence type="ECO:0000313" key="6">
    <source>
        <dbReference type="EMBL" id="TJZ79235.1"/>
    </source>
</evidence>
<keyword evidence="2" id="KW-0067">ATP-binding</keyword>
<organism evidence="6 7">
    <name type="scientific">Rhodococcus oryzae</name>
    <dbReference type="NCBI Taxonomy" id="2571143"/>
    <lineage>
        <taxon>Bacteria</taxon>
        <taxon>Bacillati</taxon>
        <taxon>Actinomycetota</taxon>
        <taxon>Actinomycetes</taxon>
        <taxon>Mycobacteriales</taxon>
        <taxon>Nocardiaceae</taxon>
        <taxon>Rhodococcus</taxon>
    </lineage>
</organism>
<evidence type="ECO:0000256" key="1">
    <source>
        <dbReference type="ARBA" id="ARBA00022741"/>
    </source>
</evidence>
<keyword evidence="7" id="KW-1185">Reference proteome</keyword>
<keyword evidence="1" id="KW-0547">Nucleotide-binding</keyword>
<evidence type="ECO:0008006" key="8">
    <source>
        <dbReference type="Google" id="ProtNLM"/>
    </source>
</evidence>
<keyword evidence="5" id="KW-1133">Transmembrane helix</keyword>
<keyword evidence="5" id="KW-0812">Transmembrane</keyword>
<dbReference type="PANTHER" id="PTHR42749:SF1">
    <property type="entry name" value="CELL SHAPE-DETERMINING PROTEIN MREB"/>
    <property type="match status" value="1"/>
</dbReference>
<gene>
    <name evidence="6" type="ORF">FCG67_06205</name>
</gene>
<name>A0ABY2RLR2_9NOCA</name>
<keyword evidence="3" id="KW-0143">Chaperone</keyword>
<dbReference type="PANTHER" id="PTHR42749">
    <property type="entry name" value="CELL SHAPE-DETERMINING PROTEIN MREB"/>
    <property type="match status" value="1"/>
</dbReference>
<evidence type="ECO:0000313" key="7">
    <source>
        <dbReference type="Proteomes" id="UP000305109"/>
    </source>
</evidence>
<dbReference type="CDD" id="cd10170">
    <property type="entry name" value="ASKHA_NBD_HSP70"/>
    <property type="match status" value="1"/>
</dbReference>
<feature type="compositionally biased region" description="Low complexity" evidence="4">
    <location>
        <begin position="489"/>
        <end position="522"/>
    </location>
</feature>
<dbReference type="Gene3D" id="3.30.420.40">
    <property type="match status" value="2"/>
</dbReference>
<dbReference type="Proteomes" id="UP000305109">
    <property type="component" value="Unassembled WGS sequence"/>
</dbReference>
<protein>
    <recommendedName>
        <fullName evidence="8">Hsp70 family protein</fullName>
    </recommendedName>
</protein>
<dbReference type="EMBL" id="SUMD01000003">
    <property type="protein sequence ID" value="TJZ79235.1"/>
    <property type="molecule type" value="Genomic_DNA"/>
</dbReference>
<dbReference type="Gene3D" id="3.90.640.10">
    <property type="entry name" value="Actin, Chain A, domain 4"/>
    <property type="match status" value="1"/>
</dbReference>
<feature type="transmembrane region" description="Helical" evidence="5">
    <location>
        <begin position="441"/>
        <end position="461"/>
    </location>
</feature>
<keyword evidence="5" id="KW-0472">Membrane</keyword>
<accession>A0ABY2RLR2</accession>
<evidence type="ECO:0000256" key="5">
    <source>
        <dbReference type="SAM" id="Phobius"/>
    </source>
</evidence>
<dbReference type="InterPro" id="IPR013126">
    <property type="entry name" value="Hsp_70_fam"/>
</dbReference>
<reference evidence="6 7" key="1">
    <citation type="submission" date="2019-04" db="EMBL/GenBank/DDBJ databases">
        <title>Rhodococcus oryzae sp. nov., a novel actinomycete isolated from rhizosphere soil of rice (Oryza sativa L.).</title>
        <authorList>
            <person name="Li C."/>
        </authorList>
    </citation>
    <scope>NUCLEOTIDE SEQUENCE [LARGE SCALE GENOMIC DNA]</scope>
    <source>
        <strain evidence="6 7">NEAU-CX67</strain>
    </source>
</reference>
<dbReference type="Pfam" id="PF00012">
    <property type="entry name" value="HSP70"/>
    <property type="match status" value="1"/>
</dbReference>
<feature type="compositionally biased region" description="Low complexity" evidence="4">
    <location>
        <begin position="542"/>
        <end position="581"/>
    </location>
</feature>
<evidence type="ECO:0000256" key="4">
    <source>
        <dbReference type="SAM" id="MobiDB-lite"/>
    </source>
</evidence>
<evidence type="ECO:0000256" key="3">
    <source>
        <dbReference type="ARBA" id="ARBA00023186"/>
    </source>
</evidence>
<feature type="region of interest" description="Disordered" evidence="4">
    <location>
        <begin position="485"/>
        <end position="587"/>
    </location>
</feature>
<dbReference type="SUPFAM" id="SSF53067">
    <property type="entry name" value="Actin-like ATPase domain"/>
    <property type="match status" value="2"/>
</dbReference>
<sequence length="587" mass="58630">MRWGRDMAAGLGLGVGNTDAVAVLHTTSGPRVEAEPATITRRATLQLTAAGEAVLGPPLDAPDVISGFAAHAGDPAGLVIGDGSAYLAEDLVATAMHSLVHEAAEAFPGLSEQPEIIATHPARWSDATAQSMRDALAHVGLAGVTLVPEPVAAVAWLEAAHGTLGDAIVAVYDLGGAGLDISLVRTGTDAGLLLPSTFTTRFGGDIFDQAILEHVLGSAAGDLGPVDLSDPATRAELSVLRRRCAEAKEALSTATEMQIAVELAGATATVTLLRSELEELLESSITGSLDLVEQTISAHDLALSDVCALLLTGGGSAMPLVSRLAEATVGLPTVLPPRPGYTGAHGAAIIAAGGVASAADDAVATAIVGTTVAAVRPDIDDNADTVIMPAVSVAGPPTAFTEAGPGRPVLPVLLDPVPPQSPAAATPIVAAPRFRFQRTTAITAAAGVLLAVALVGLVVSLRSTDAPATAVPVIAPSATPKVTVSLRPTTTTTKAPASTTARSSKTSSPASTAPTTTVAPTTQAPPPVVTTPPAQPSPSHRPTTTTPKTTTATTKPTTTTEATTTTTTTTPKATTTTTTPADGAAVA</sequence>